<dbReference type="PANTHER" id="PTHR36837:SF2">
    <property type="entry name" value="POLY(3-HYDROXYALKANOATE) POLYMERASE SUBUNIT PHAC"/>
    <property type="match status" value="1"/>
</dbReference>
<gene>
    <name evidence="2" type="ORF">HBH26_01090</name>
</gene>
<comment type="caution">
    <text evidence="2">The sequence shown here is derived from an EMBL/GenBank/DDBJ whole genome shotgun (WGS) entry which is preliminary data.</text>
</comment>
<evidence type="ECO:0000313" key="2">
    <source>
        <dbReference type="EMBL" id="NJR77207.1"/>
    </source>
</evidence>
<dbReference type="Gene3D" id="3.40.50.1820">
    <property type="entry name" value="alpha/beta hydrolase"/>
    <property type="match status" value="1"/>
</dbReference>
<dbReference type="InterPro" id="IPR051321">
    <property type="entry name" value="PHA/PHB_synthase"/>
</dbReference>
<name>A0ABX1CND5_9SPHN</name>
<keyword evidence="3" id="KW-1185">Reference proteome</keyword>
<dbReference type="InterPro" id="IPR000073">
    <property type="entry name" value="AB_hydrolase_1"/>
</dbReference>
<dbReference type="PANTHER" id="PTHR36837">
    <property type="entry name" value="POLY(3-HYDROXYALKANOATE) POLYMERASE SUBUNIT PHAC"/>
    <property type="match status" value="1"/>
</dbReference>
<dbReference type="Proteomes" id="UP000732399">
    <property type="component" value="Unassembled WGS sequence"/>
</dbReference>
<dbReference type="RefSeq" id="WP_168132706.1">
    <property type="nucleotide sequence ID" value="NZ_JAAVJH010000001.1"/>
</dbReference>
<reference evidence="2 3" key="1">
    <citation type="submission" date="2020-03" db="EMBL/GenBank/DDBJ databases">
        <authorList>
            <person name="Wang L."/>
            <person name="He N."/>
            <person name="Li Y."/>
            <person name="Fang Y."/>
            <person name="Zhang F."/>
        </authorList>
    </citation>
    <scope>NUCLEOTIDE SEQUENCE [LARGE SCALE GENOMIC DNA]</scope>
    <source>
        <strain evidence="2 3">36D10-4-7</strain>
    </source>
</reference>
<accession>A0ABX1CND5</accession>
<proteinExistence type="predicted"/>
<protein>
    <submittedName>
        <fullName evidence="2">Alpha/beta fold hydrolase</fullName>
    </submittedName>
</protein>
<dbReference type="EMBL" id="JAAVJH010000001">
    <property type="protein sequence ID" value="NJR77207.1"/>
    <property type="molecule type" value="Genomic_DNA"/>
</dbReference>
<evidence type="ECO:0000313" key="3">
    <source>
        <dbReference type="Proteomes" id="UP000732399"/>
    </source>
</evidence>
<evidence type="ECO:0000259" key="1">
    <source>
        <dbReference type="Pfam" id="PF00561"/>
    </source>
</evidence>
<dbReference type="SUPFAM" id="SSF53474">
    <property type="entry name" value="alpha/beta-Hydrolases"/>
    <property type="match status" value="1"/>
</dbReference>
<dbReference type="Pfam" id="PF00561">
    <property type="entry name" value="Abhydrolase_1"/>
    <property type="match status" value="1"/>
</dbReference>
<feature type="domain" description="AB hydrolase-1" evidence="1">
    <location>
        <begin position="86"/>
        <end position="334"/>
    </location>
</feature>
<sequence length="356" mass="39959">MTDTLTSPFAAAQAEFERMLARQVKGFDYFTSPAPAVGCTPKDVLVERGTMRLNHYRPLVDDVYRVPVLLVMATTNRGFIFDMVPGQSLVEYLLRAGFDVFMLEWAPPRPHERALTLESYVLDFLPAAVERIAEETGEPDVSVIGYCFGGVLSLLWAALEGDGVLANLATFTTPVDFHAMDLFQAWSDRRFFDVDRLVDTLGNVPGEMLYSAFYMLRPAAQTAQNIRLYDNLWNDEFVKSVRMFERWNNDTLPLAGEYFRQTTKALMWDNRLAAGTLDVGGRRVDLSRIAAPFLHLAAEHDHIVPRAASAPLIDMVGSQDKREIVLKGGHVSLVAGPNAVKRMWPALARWLAERSQ</sequence>
<organism evidence="2 3">
    <name type="scientific">Sphingomonas corticis</name>
    <dbReference type="NCBI Taxonomy" id="2722791"/>
    <lineage>
        <taxon>Bacteria</taxon>
        <taxon>Pseudomonadati</taxon>
        <taxon>Pseudomonadota</taxon>
        <taxon>Alphaproteobacteria</taxon>
        <taxon>Sphingomonadales</taxon>
        <taxon>Sphingomonadaceae</taxon>
        <taxon>Sphingomonas</taxon>
    </lineage>
</organism>
<dbReference type="InterPro" id="IPR029058">
    <property type="entry name" value="AB_hydrolase_fold"/>
</dbReference>
<keyword evidence="2" id="KW-0378">Hydrolase</keyword>
<dbReference type="GO" id="GO:0016787">
    <property type="term" value="F:hydrolase activity"/>
    <property type="evidence" value="ECO:0007669"/>
    <property type="project" value="UniProtKB-KW"/>
</dbReference>